<dbReference type="KEGG" id="glj:GKIL_0031"/>
<dbReference type="eggNOG" id="COG0145">
    <property type="taxonomic scope" value="Bacteria"/>
</dbReference>
<dbReference type="InterPro" id="IPR045079">
    <property type="entry name" value="Oxoprolinase-like"/>
</dbReference>
<gene>
    <name evidence="4" type="primary">hyuA</name>
    <name evidence="4" type="ORF">GKIL_0031</name>
</gene>
<evidence type="ECO:0000259" key="1">
    <source>
        <dbReference type="Pfam" id="PF01968"/>
    </source>
</evidence>
<dbReference type="Pfam" id="PF01968">
    <property type="entry name" value="Hydantoinase_A"/>
    <property type="match status" value="1"/>
</dbReference>
<dbReference type="PANTHER" id="PTHR11365">
    <property type="entry name" value="5-OXOPROLINASE RELATED"/>
    <property type="match status" value="1"/>
</dbReference>
<reference evidence="4 5" key="1">
    <citation type="journal article" date="2013" name="PLoS ONE">
        <title>Cultivation and Complete Genome Sequencing of Gloeobacter kilaueensis sp. nov., from a Lava Cave in Kilauea Caldera, Hawai'i.</title>
        <authorList>
            <person name="Saw J.H."/>
            <person name="Schatz M."/>
            <person name="Brown M.V."/>
            <person name="Kunkel D.D."/>
            <person name="Foster J.S."/>
            <person name="Shick H."/>
            <person name="Christensen S."/>
            <person name="Hou S."/>
            <person name="Wan X."/>
            <person name="Donachie S.P."/>
        </authorList>
    </citation>
    <scope>NUCLEOTIDE SEQUENCE [LARGE SCALE GENOMIC DNA]</scope>
    <source>
        <strain evidence="5">JS</strain>
    </source>
</reference>
<dbReference type="PANTHER" id="PTHR11365:SF23">
    <property type="entry name" value="HYPOTHETICAL 5-OXOPROLINASE (EUROFUNG)-RELATED"/>
    <property type="match status" value="1"/>
</dbReference>
<dbReference type="Proteomes" id="UP000017396">
    <property type="component" value="Chromosome"/>
</dbReference>
<name>U5QBT3_GLOK1</name>
<dbReference type="InterPro" id="IPR002821">
    <property type="entry name" value="Hydantoinase_A"/>
</dbReference>
<dbReference type="Pfam" id="PF19278">
    <property type="entry name" value="Hydant_A_C"/>
    <property type="match status" value="1"/>
</dbReference>
<proteinExistence type="predicted"/>
<feature type="domain" description="Hydantoinase/oxoprolinase N-terminal" evidence="2">
    <location>
        <begin position="5"/>
        <end position="179"/>
    </location>
</feature>
<evidence type="ECO:0000259" key="2">
    <source>
        <dbReference type="Pfam" id="PF05378"/>
    </source>
</evidence>
<protein>
    <submittedName>
        <fullName evidence="4">5-oxoprolinase (ATP-hydrolyzing)</fullName>
        <ecNumber evidence="4">3.5.2.14</ecNumber>
    </submittedName>
</protein>
<dbReference type="GO" id="GO:0005829">
    <property type="term" value="C:cytosol"/>
    <property type="evidence" value="ECO:0007669"/>
    <property type="project" value="TreeGrafter"/>
</dbReference>
<keyword evidence="4" id="KW-0378">Hydrolase</keyword>
<dbReference type="EC" id="3.5.2.14" evidence="4"/>
<dbReference type="Pfam" id="PF05378">
    <property type="entry name" value="Hydant_A_N"/>
    <property type="match status" value="1"/>
</dbReference>
<dbReference type="STRING" id="1183438.GKIL_0031"/>
<feature type="domain" description="Acetophenone carboxylase-like C-terminal" evidence="3">
    <location>
        <begin position="518"/>
        <end position="649"/>
    </location>
</feature>
<dbReference type="AlphaFoldDB" id="U5QBT3"/>
<dbReference type="InterPro" id="IPR008040">
    <property type="entry name" value="Hydant_A_N"/>
</dbReference>
<dbReference type="GO" id="GO:0047423">
    <property type="term" value="F:N-methylhydantoinase (ATP-hydrolyzing) activity"/>
    <property type="evidence" value="ECO:0007669"/>
    <property type="project" value="UniProtKB-EC"/>
</dbReference>
<dbReference type="GO" id="GO:0017168">
    <property type="term" value="F:5-oxoprolinase (ATP-hydrolyzing) activity"/>
    <property type="evidence" value="ECO:0007669"/>
    <property type="project" value="TreeGrafter"/>
</dbReference>
<organism evidence="4 5">
    <name type="scientific">Gloeobacter kilaueensis (strain ATCC BAA-2537 / CCAP 1431/1 / ULC 316 / JS1)</name>
    <dbReference type="NCBI Taxonomy" id="1183438"/>
    <lineage>
        <taxon>Bacteria</taxon>
        <taxon>Bacillati</taxon>
        <taxon>Cyanobacteriota</taxon>
        <taxon>Cyanophyceae</taxon>
        <taxon>Gloeobacterales</taxon>
        <taxon>Gloeobacteraceae</taxon>
        <taxon>Gloeobacter</taxon>
    </lineage>
</organism>
<feature type="domain" description="Hydantoinase A/oxoprolinase" evidence="1">
    <location>
        <begin position="200"/>
        <end position="482"/>
    </location>
</feature>
<dbReference type="PATRIC" id="fig|1183438.3.peg.32"/>
<dbReference type="InterPro" id="IPR049517">
    <property type="entry name" value="ACX-like_C"/>
</dbReference>
<dbReference type="EMBL" id="CP003587">
    <property type="protein sequence ID" value="AGY56278.1"/>
    <property type="molecule type" value="Genomic_DNA"/>
</dbReference>
<evidence type="ECO:0000313" key="5">
    <source>
        <dbReference type="Proteomes" id="UP000017396"/>
    </source>
</evidence>
<dbReference type="RefSeq" id="WP_023171263.1">
    <property type="nucleotide sequence ID" value="NC_022600.1"/>
</dbReference>
<evidence type="ECO:0000259" key="3">
    <source>
        <dbReference type="Pfam" id="PF19278"/>
    </source>
</evidence>
<accession>U5QBT3</accession>
<sequence length="666" mass="70540">MGSIRLGVDVGGTFTDLVLIAGGRVITAKVPTSAEQSEGVIEAFERTGIDPAEVQVFAHGMTVATNALLEGKGAPTAFITTEGFRDVLTIARQNRPHLYDLTRQRPRPLVAREHCLTVRERMGPAGVIEPLDPVSLQQVIATLDPLVAAGQIRAIAVGLLFAFRYPAHEQAVARALRKAFPEIHLSLSTEVAPEFREYERFSTAVVDAYLSPALHFYLRRLATRCQERRLPVPQIMQSSGGVTTIGEVRAAAALLSGPAGGVRGAAFVAAQSGYPDVLAFDMGGTSTDVSLILDSTPQTSAAAVVAGYPVRLPQIDIHTVSAGGGSIAWADSGGALQVGPHSAGSIPGPAAYGRGGNEPTVSDANVLLGYLADGALLGGALTIDRQRALVVIKDLATRLGLSDERAAVGIREVANAHMVTALRVMSIERGIDPRRLALLAFGGAGPMHGCDLAQALGITRVLVPEAGGVLSALGLAVSPLRRDFSLAVLQSLGGLGDSWRSFFETLEKQAPPALAERQYFADLRYRGQSFELTVPLSLQEELAALVERFHAVHARRYGWADPQQPIEWVQARLIATEALALPELRAPEADSGAQRGLRTAWFGGAWQSVPVFDRTRMGAGSTIAGPALIEMPEATVVVQPGWAGAIDRCGTLVLEFVNKSEDLQAD</sequence>
<keyword evidence="5" id="KW-1185">Reference proteome</keyword>
<evidence type="ECO:0000313" key="4">
    <source>
        <dbReference type="EMBL" id="AGY56278.1"/>
    </source>
</evidence>
<dbReference type="GO" id="GO:0006749">
    <property type="term" value="P:glutathione metabolic process"/>
    <property type="evidence" value="ECO:0007669"/>
    <property type="project" value="TreeGrafter"/>
</dbReference>
<dbReference type="HOGENOM" id="CLU_002157_1_2_3"/>